<gene>
    <name evidence="4" type="ORF">D9758_011386</name>
</gene>
<dbReference type="OrthoDB" id="194358at2759"/>
<proteinExistence type="predicted"/>
<evidence type="ECO:0000313" key="4">
    <source>
        <dbReference type="EMBL" id="KAF5360164.1"/>
    </source>
</evidence>
<dbReference type="PROSITE" id="PS50297">
    <property type="entry name" value="ANK_REP_REGION"/>
    <property type="match status" value="1"/>
</dbReference>
<feature type="repeat" description="ANK" evidence="3">
    <location>
        <begin position="145"/>
        <end position="177"/>
    </location>
</feature>
<accession>A0A8H5G871</accession>
<dbReference type="AlphaFoldDB" id="A0A8H5G871"/>
<reference evidence="4 5" key="1">
    <citation type="journal article" date="2020" name="ISME J.">
        <title>Uncovering the hidden diversity of litter-decomposition mechanisms in mushroom-forming fungi.</title>
        <authorList>
            <person name="Floudas D."/>
            <person name="Bentzer J."/>
            <person name="Ahren D."/>
            <person name="Johansson T."/>
            <person name="Persson P."/>
            <person name="Tunlid A."/>
        </authorList>
    </citation>
    <scope>NUCLEOTIDE SEQUENCE [LARGE SCALE GENOMIC DNA]</scope>
    <source>
        <strain evidence="4 5">CBS 291.85</strain>
    </source>
</reference>
<dbReference type="PROSITE" id="PS50088">
    <property type="entry name" value="ANK_REPEAT"/>
    <property type="match status" value="1"/>
</dbReference>
<evidence type="ECO:0000256" key="2">
    <source>
        <dbReference type="ARBA" id="ARBA00023043"/>
    </source>
</evidence>
<dbReference type="InterPro" id="IPR036770">
    <property type="entry name" value="Ankyrin_rpt-contain_sf"/>
</dbReference>
<comment type="caution">
    <text evidence="4">The sequence shown here is derived from an EMBL/GenBank/DDBJ whole genome shotgun (WGS) entry which is preliminary data.</text>
</comment>
<evidence type="ECO:0000313" key="5">
    <source>
        <dbReference type="Proteomes" id="UP000559256"/>
    </source>
</evidence>
<dbReference type="SUPFAM" id="SSF48403">
    <property type="entry name" value="Ankyrin repeat"/>
    <property type="match status" value="1"/>
</dbReference>
<dbReference type="InterPro" id="IPR002110">
    <property type="entry name" value="Ankyrin_rpt"/>
</dbReference>
<dbReference type="Proteomes" id="UP000559256">
    <property type="component" value="Unassembled WGS sequence"/>
</dbReference>
<dbReference type="PANTHER" id="PTHR24171">
    <property type="entry name" value="ANKYRIN REPEAT DOMAIN-CONTAINING PROTEIN 39-RELATED"/>
    <property type="match status" value="1"/>
</dbReference>
<protein>
    <submittedName>
        <fullName evidence="4">Uncharacterized protein</fullName>
    </submittedName>
</protein>
<name>A0A8H5G871_9AGAR</name>
<keyword evidence="2 3" id="KW-0040">ANK repeat</keyword>
<sequence length="235" mass="25959">MQTETTKLLQPSLSLPSTPFVQTARLPNVHQILRILGQIPKSVTLLKKCPSLNLGQTLSVRLGYGPLADKLSYEGLVTMTILGGGGIYGFQPALNCYVELDWNSIQAFIWDTLRKKDEKDNHKVCSSLYSLWRKAQEISHFPPLEPRYPLHDAAKEGHFHIVKVLVENGADVNAKGGLYGFALQAAARWGCLDIVKYLVEKGLGSTRGIVQRFAEGMGMGQACQTHTILNNAQKL</sequence>
<evidence type="ECO:0000256" key="3">
    <source>
        <dbReference type="PROSITE-ProRule" id="PRU00023"/>
    </source>
</evidence>
<keyword evidence="5" id="KW-1185">Reference proteome</keyword>
<dbReference type="EMBL" id="JAACJM010000044">
    <property type="protein sequence ID" value="KAF5360164.1"/>
    <property type="molecule type" value="Genomic_DNA"/>
</dbReference>
<dbReference type="SMART" id="SM00248">
    <property type="entry name" value="ANK"/>
    <property type="match status" value="2"/>
</dbReference>
<keyword evidence="1" id="KW-0677">Repeat</keyword>
<organism evidence="4 5">
    <name type="scientific">Tetrapyrgos nigripes</name>
    <dbReference type="NCBI Taxonomy" id="182062"/>
    <lineage>
        <taxon>Eukaryota</taxon>
        <taxon>Fungi</taxon>
        <taxon>Dikarya</taxon>
        <taxon>Basidiomycota</taxon>
        <taxon>Agaricomycotina</taxon>
        <taxon>Agaricomycetes</taxon>
        <taxon>Agaricomycetidae</taxon>
        <taxon>Agaricales</taxon>
        <taxon>Marasmiineae</taxon>
        <taxon>Marasmiaceae</taxon>
        <taxon>Tetrapyrgos</taxon>
    </lineage>
</organism>
<dbReference type="Gene3D" id="1.25.40.20">
    <property type="entry name" value="Ankyrin repeat-containing domain"/>
    <property type="match status" value="1"/>
</dbReference>
<dbReference type="Pfam" id="PF12796">
    <property type="entry name" value="Ank_2"/>
    <property type="match status" value="1"/>
</dbReference>
<evidence type="ECO:0000256" key="1">
    <source>
        <dbReference type="ARBA" id="ARBA00022737"/>
    </source>
</evidence>